<comment type="subcellular location">
    <subcellularLocation>
        <location evidence="1">Membrane</location>
        <topology evidence="1">Multi-pass membrane protein</topology>
    </subcellularLocation>
</comment>
<evidence type="ECO:0000256" key="6">
    <source>
        <dbReference type="SAM" id="MobiDB-lite"/>
    </source>
</evidence>
<feature type="transmembrane region" description="Helical" evidence="7">
    <location>
        <begin position="502"/>
        <end position="522"/>
    </location>
</feature>
<proteinExistence type="inferred from homology"/>
<feature type="transmembrane region" description="Helical" evidence="7">
    <location>
        <begin position="254"/>
        <end position="274"/>
    </location>
</feature>
<dbReference type="EMBL" id="JAWHQM010000037">
    <property type="protein sequence ID" value="KAK5633981.1"/>
    <property type="molecule type" value="Genomic_DNA"/>
</dbReference>
<dbReference type="Pfam" id="PF07690">
    <property type="entry name" value="MFS_1"/>
    <property type="match status" value="1"/>
</dbReference>
<evidence type="ECO:0000313" key="9">
    <source>
        <dbReference type="EMBL" id="KAK5633981.1"/>
    </source>
</evidence>
<feature type="domain" description="Major facilitator superfamily (MFS) profile" evidence="8">
    <location>
        <begin position="97"/>
        <end position="529"/>
    </location>
</feature>
<keyword evidence="4 7" id="KW-1133">Transmembrane helix</keyword>
<dbReference type="GO" id="GO:0016020">
    <property type="term" value="C:membrane"/>
    <property type="evidence" value="ECO:0007669"/>
    <property type="project" value="UniProtKB-SubCell"/>
</dbReference>
<feature type="transmembrane region" description="Helical" evidence="7">
    <location>
        <begin position="225"/>
        <end position="248"/>
    </location>
</feature>
<feature type="transmembrane region" description="Helical" evidence="7">
    <location>
        <begin position="469"/>
        <end position="490"/>
    </location>
</feature>
<comment type="similarity">
    <text evidence="2">Belongs to the major facilitator superfamily.</text>
</comment>
<dbReference type="PANTHER" id="PTHR23502:SF68">
    <property type="entry name" value="MULTIDRUG TRANSPORTER, PUTATIVE (AFU_ORTHOLOGUE AFUA_3G01120)-RELATED"/>
    <property type="match status" value="1"/>
</dbReference>
<evidence type="ECO:0000313" key="10">
    <source>
        <dbReference type="Proteomes" id="UP001305414"/>
    </source>
</evidence>
<organism evidence="9 10">
    <name type="scientific">Xylaria bambusicola</name>
    <dbReference type="NCBI Taxonomy" id="326684"/>
    <lineage>
        <taxon>Eukaryota</taxon>
        <taxon>Fungi</taxon>
        <taxon>Dikarya</taxon>
        <taxon>Ascomycota</taxon>
        <taxon>Pezizomycotina</taxon>
        <taxon>Sordariomycetes</taxon>
        <taxon>Xylariomycetidae</taxon>
        <taxon>Xylariales</taxon>
        <taxon>Xylariaceae</taxon>
        <taxon>Xylaria</taxon>
    </lineage>
</organism>
<feature type="transmembrane region" description="Helical" evidence="7">
    <location>
        <begin position="164"/>
        <end position="185"/>
    </location>
</feature>
<keyword evidence="3 7" id="KW-0812">Transmembrane</keyword>
<protein>
    <recommendedName>
        <fullName evidence="8">Major facilitator superfamily (MFS) profile domain-containing protein</fullName>
    </recommendedName>
</protein>
<dbReference type="InterPro" id="IPR020846">
    <property type="entry name" value="MFS_dom"/>
</dbReference>
<dbReference type="InterPro" id="IPR011701">
    <property type="entry name" value="MFS"/>
</dbReference>
<dbReference type="Proteomes" id="UP001305414">
    <property type="component" value="Unassembled WGS sequence"/>
</dbReference>
<gene>
    <name evidence="9" type="ORF">RRF57_009695</name>
</gene>
<evidence type="ECO:0000256" key="3">
    <source>
        <dbReference type="ARBA" id="ARBA00022692"/>
    </source>
</evidence>
<evidence type="ECO:0000256" key="2">
    <source>
        <dbReference type="ARBA" id="ARBA00008335"/>
    </source>
</evidence>
<dbReference type="PROSITE" id="PS50850">
    <property type="entry name" value="MFS"/>
    <property type="match status" value="1"/>
</dbReference>
<feature type="transmembrane region" description="Helical" evidence="7">
    <location>
        <begin position="191"/>
        <end position="213"/>
    </location>
</feature>
<feature type="transmembrane region" description="Helical" evidence="7">
    <location>
        <begin position="435"/>
        <end position="457"/>
    </location>
</feature>
<feature type="transmembrane region" description="Helical" evidence="7">
    <location>
        <begin position="138"/>
        <end position="157"/>
    </location>
</feature>
<dbReference type="GO" id="GO:0022857">
    <property type="term" value="F:transmembrane transporter activity"/>
    <property type="evidence" value="ECO:0007669"/>
    <property type="project" value="InterPro"/>
</dbReference>
<feature type="transmembrane region" description="Helical" evidence="7">
    <location>
        <begin position="330"/>
        <end position="355"/>
    </location>
</feature>
<dbReference type="AlphaFoldDB" id="A0AAN7ZC50"/>
<dbReference type="Gene3D" id="1.20.1250.20">
    <property type="entry name" value="MFS general substrate transporter like domains"/>
    <property type="match status" value="1"/>
</dbReference>
<dbReference type="FunFam" id="1.20.1250.20:FF:000011">
    <property type="entry name" value="MFS multidrug transporter, putative"/>
    <property type="match status" value="1"/>
</dbReference>
<dbReference type="PANTHER" id="PTHR23502">
    <property type="entry name" value="MAJOR FACILITATOR SUPERFAMILY"/>
    <property type="match status" value="1"/>
</dbReference>
<reference evidence="9 10" key="1">
    <citation type="submission" date="2023-10" db="EMBL/GenBank/DDBJ databases">
        <title>Draft genome sequence of Xylaria bambusicola isolate GMP-LS, the root and basal stem rot pathogen of sugarcane in Indonesia.</title>
        <authorList>
            <person name="Selvaraj P."/>
            <person name="Muralishankar V."/>
            <person name="Muruganantham S."/>
            <person name="Sp S."/>
            <person name="Haryani S."/>
            <person name="Lau K.J.X."/>
            <person name="Naqvi N.I."/>
        </authorList>
    </citation>
    <scope>NUCLEOTIDE SEQUENCE [LARGE SCALE GENOMIC DNA]</scope>
    <source>
        <strain evidence="9">GMP-LS</strain>
    </source>
</reference>
<evidence type="ECO:0000256" key="4">
    <source>
        <dbReference type="ARBA" id="ARBA00022989"/>
    </source>
</evidence>
<feature type="region of interest" description="Disordered" evidence="6">
    <location>
        <begin position="22"/>
        <end position="46"/>
    </location>
</feature>
<dbReference type="CDD" id="cd17323">
    <property type="entry name" value="MFS_Tpo1_MDR_like"/>
    <property type="match status" value="1"/>
</dbReference>
<comment type="caution">
    <text evidence="9">The sequence shown here is derived from an EMBL/GenBank/DDBJ whole genome shotgun (WGS) entry which is preliminary data.</text>
</comment>
<feature type="compositionally biased region" description="Polar residues" evidence="6">
    <location>
        <begin position="22"/>
        <end position="31"/>
    </location>
</feature>
<accession>A0AAN7ZC50</accession>
<feature type="transmembrane region" description="Helical" evidence="7">
    <location>
        <begin position="98"/>
        <end position="118"/>
    </location>
</feature>
<sequence>MLQGNQSSLSLPLTITADNDARSTAETLVSDNEQEDEQVRPVAEAPVTKKQTVVPLNEKRNAASKHPDPANPDIVWWDSDDDPANPMNWPATRKWGNVALLSFLSFLTGNILTIITVAPGVPQIQEEFHSTSSLDATFVVSIYVLGFAVGPLIVAPLSEMYGRVWIYNVTNLLFLIFTIAAALSTNMGMLIAFRLFMGISGSSCLAVGSGTIADTIPTSQRARALSLWTLGPLLGPSVGPIAGGYLVNAAGWRWVFWLIAIVAGVACVVCFIFFKETYAPKLLRRKAARLRKETGNPRLRSPYEKTEISKWTRFKTGIVRPAEMFARPTVFLITPYVAVAYGAQYLLFTTFVFVFEDRYNFSEESTGLIYIAPAVGQIFGNIIFSQMADIFVQRRIKSGADATPEDRLNPYMTVLGGFLLSGGLFLYGWTIQFGIHWIVPLIGSALVGFGLIGVMLCIQTYLVDSYKEYAASVIAANVVLRSLAGALLPLGGLQLYSALGYGWGNSLLGFITLALVPVPLAFRIYGERLRSIVLWKTDK</sequence>
<dbReference type="InterPro" id="IPR036259">
    <property type="entry name" value="MFS_trans_sf"/>
</dbReference>
<feature type="transmembrane region" description="Helical" evidence="7">
    <location>
        <begin position="408"/>
        <end position="429"/>
    </location>
</feature>
<evidence type="ECO:0000259" key="8">
    <source>
        <dbReference type="PROSITE" id="PS50850"/>
    </source>
</evidence>
<dbReference type="SUPFAM" id="SSF103473">
    <property type="entry name" value="MFS general substrate transporter"/>
    <property type="match status" value="1"/>
</dbReference>
<evidence type="ECO:0000256" key="7">
    <source>
        <dbReference type="SAM" id="Phobius"/>
    </source>
</evidence>
<name>A0AAN7ZC50_9PEZI</name>
<evidence type="ECO:0000256" key="1">
    <source>
        <dbReference type="ARBA" id="ARBA00004141"/>
    </source>
</evidence>
<keyword evidence="10" id="KW-1185">Reference proteome</keyword>
<keyword evidence="5 7" id="KW-0472">Membrane</keyword>
<evidence type="ECO:0000256" key="5">
    <source>
        <dbReference type="ARBA" id="ARBA00023136"/>
    </source>
</evidence>
<feature type="transmembrane region" description="Helical" evidence="7">
    <location>
        <begin position="367"/>
        <end position="387"/>
    </location>
</feature>